<proteinExistence type="predicted"/>
<dbReference type="Gene3D" id="3.40.190.10">
    <property type="entry name" value="Periplasmic binding protein-like II"/>
    <property type="match status" value="1"/>
</dbReference>
<dbReference type="AlphaFoldDB" id="A0A1M6E2G3"/>
<keyword evidence="3" id="KW-1185">Reference proteome</keyword>
<gene>
    <name evidence="2" type="ORF">SAMN05444373_101013</name>
</gene>
<protein>
    <submittedName>
        <fullName evidence="2">ABC-type glycerol-3-phosphate transport system, substrate-binding protein</fullName>
    </submittedName>
</protein>
<feature type="region of interest" description="Disordered" evidence="1">
    <location>
        <begin position="29"/>
        <end position="65"/>
    </location>
</feature>
<reference evidence="2 3" key="1">
    <citation type="submission" date="2016-11" db="EMBL/GenBank/DDBJ databases">
        <authorList>
            <person name="Varghese N."/>
            <person name="Submissions S."/>
        </authorList>
    </citation>
    <scope>NUCLEOTIDE SEQUENCE [LARGE SCALE GENOMIC DNA]</scope>
    <source>
        <strain evidence="2 3">DSM 19027</strain>
    </source>
</reference>
<dbReference type="InterPro" id="IPR006059">
    <property type="entry name" value="SBP"/>
</dbReference>
<evidence type="ECO:0000313" key="2">
    <source>
        <dbReference type="EMBL" id="SHI79583.1"/>
    </source>
</evidence>
<organism evidence="2 3">
    <name type="scientific">Thermoclostridium caenicola</name>
    <dbReference type="NCBI Taxonomy" id="659425"/>
    <lineage>
        <taxon>Bacteria</taxon>
        <taxon>Bacillati</taxon>
        <taxon>Bacillota</taxon>
        <taxon>Clostridia</taxon>
        <taxon>Eubacteriales</taxon>
        <taxon>Oscillospiraceae</taxon>
        <taxon>Thermoclostridium</taxon>
    </lineage>
</organism>
<dbReference type="Proteomes" id="UP000324781">
    <property type="component" value="Unassembled WGS sequence"/>
</dbReference>
<name>A0A1M6E2G3_9FIRM</name>
<feature type="compositionally biased region" description="Polar residues" evidence="1">
    <location>
        <begin position="43"/>
        <end position="65"/>
    </location>
</feature>
<evidence type="ECO:0000256" key="1">
    <source>
        <dbReference type="SAM" id="MobiDB-lite"/>
    </source>
</evidence>
<dbReference type="EMBL" id="FQZP01000010">
    <property type="protein sequence ID" value="SHI79583.1"/>
    <property type="molecule type" value="Genomic_DNA"/>
</dbReference>
<dbReference type="Pfam" id="PF01547">
    <property type="entry name" value="SBP_bac_1"/>
    <property type="match status" value="1"/>
</dbReference>
<dbReference type="RefSeq" id="WP_188118377.1">
    <property type="nucleotide sequence ID" value="NZ_FQZP01000010.1"/>
</dbReference>
<accession>A0A1M6E2G3</accession>
<sequence>MKRHTIIAIVSVLAIALIAVAVLTHRPARDTASSPAPADEETTAANSENAQNSNGSEPTGTDQAPSRKVNQINIYVSYSDWDLYQMIDAYAKKHWGNCYIKKYDGSIYYSQTDIHNMVKQSLLSGDGAVDVYVLDERLAPYYLKGEFSQYACTYKELGIDVENALKKADIPEYAVRRNPDGEVIALPYQSAAFAFLYRRSIARDVWGTDDPEKIAEIIGGGTQSWDKFIEAAKELKKHGYYIAPGYKHLMWMIDTSSYPALDYAQNQPNPLWEEYMDIAKYLVDNGYVSDFNDLFNNEWSNALEGPGSKVFGTVVFPDYFDADYFISETSGDWAICMPPFTTWYTGCIGIMVNKASPNKDILGPLVEWITLDCSEEGAQYGLATGDLLGSKTSVLSGTVLRNAESRRDALGGQDVNPVIYNLLKQPLGKHDGMSIFNFLLDAMEGYVTGETDEDSVMRLFKEEAEMSESNFGPPPS</sequence>
<dbReference type="SUPFAM" id="SSF53850">
    <property type="entry name" value="Periplasmic binding protein-like II"/>
    <property type="match status" value="1"/>
</dbReference>
<evidence type="ECO:0000313" key="3">
    <source>
        <dbReference type="Proteomes" id="UP000324781"/>
    </source>
</evidence>